<reference evidence="2" key="1">
    <citation type="submission" date="2016-10" db="EMBL/GenBank/DDBJ databases">
        <authorList>
            <person name="Varghese N."/>
            <person name="Submissions S."/>
        </authorList>
    </citation>
    <scope>NUCLEOTIDE SEQUENCE [LARGE SCALE GENOMIC DNA]</scope>
    <source>
        <strain evidence="2">DSM 25575</strain>
    </source>
</reference>
<dbReference type="AlphaFoldDB" id="A0A1I5BH90"/>
<accession>A0A1I5BH90</accession>
<evidence type="ECO:0000313" key="2">
    <source>
        <dbReference type="Proteomes" id="UP000198769"/>
    </source>
</evidence>
<dbReference type="EMBL" id="FOVD01000007">
    <property type="protein sequence ID" value="SFN74026.1"/>
    <property type="molecule type" value="Genomic_DNA"/>
</dbReference>
<evidence type="ECO:0000313" key="1">
    <source>
        <dbReference type="EMBL" id="SFN74026.1"/>
    </source>
</evidence>
<sequence>MFKLRNKLKFIEVKEIKVNFKQIVIILLPKF</sequence>
<name>A0A1I5BH90_CHROL</name>
<protein>
    <submittedName>
        <fullName evidence="1">Uncharacterized protein</fullName>
    </submittedName>
</protein>
<gene>
    <name evidence="1" type="ORF">SAMN05421594_4061</name>
</gene>
<dbReference type="Proteomes" id="UP000198769">
    <property type="component" value="Unassembled WGS sequence"/>
</dbReference>
<proteinExistence type="predicted"/>
<keyword evidence="2" id="KW-1185">Reference proteome</keyword>
<organism evidence="1 2">
    <name type="scientific">Chryseobacterium oleae</name>
    <dbReference type="NCBI Taxonomy" id="491207"/>
    <lineage>
        <taxon>Bacteria</taxon>
        <taxon>Pseudomonadati</taxon>
        <taxon>Bacteroidota</taxon>
        <taxon>Flavobacteriia</taxon>
        <taxon>Flavobacteriales</taxon>
        <taxon>Weeksellaceae</taxon>
        <taxon>Chryseobacterium group</taxon>
        <taxon>Chryseobacterium</taxon>
    </lineage>
</organism>